<dbReference type="Proteomes" id="UP000198211">
    <property type="component" value="Unassembled WGS sequence"/>
</dbReference>
<evidence type="ECO:0000313" key="3">
    <source>
        <dbReference type="Proteomes" id="UP000198211"/>
    </source>
</evidence>
<proteinExistence type="predicted"/>
<organism evidence="2 3">
    <name type="scientific">Phytophthora megakarya</name>
    <dbReference type="NCBI Taxonomy" id="4795"/>
    <lineage>
        <taxon>Eukaryota</taxon>
        <taxon>Sar</taxon>
        <taxon>Stramenopiles</taxon>
        <taxon>Oomycota</taxon>
        <taxon>Peronosporomycetes</taxon>
        <taxon>Peronosporales</taxon>
        <taxon>Peronosporaceae</taxon>
        <taxon>Phytophthora</taxon>
    </lineage>
</organism>
<evidence type="ECO:0008006" key="4">
    <source>
        <dbReference type="Google" id="ProtNLM"/>
    </source>
</evidence>
<accession>A0A225UI95</accession>
<comment type="caution">
    <text evidence="2">The sequence shown here is derived from an EMBL/GenBank/DDBJ whole genome shotgun (WGS) entry which is preliminary data.</text>
</comment>
<protein>
    <recommendedName>
        <fullName evidence="4">Aspartic protease</fullName>
    </recommendedName>
</protein>
<evidence type="ECO:0000313" key="2">
    <source>
        <dbReference type="EMBL" id="OWY92693.1"/>
    </source>
</evidence>
<name>A0A225UI95_9STRA</name>
<dbReference type="AlphaFoldDB" id="A0A225UI95"/>
<dbReference type="EMBL" id="NBNE01017524">
    <property type="protein sequence ID" value="OWY92693.1"/>
    <property type="molecule type" value="Genomic_DNA"/>
</dbReference>
<dbReference type="OrthoDB" id="10572369at2759"/>
<gene>
    <name evidence="2" type="ORF">PHMEG_00038194</name>
</gene>
<evidence type="ECO:0000256" key="1">
    <source>
        <dbReference type="SAM" id="MobiDB-lite"/>
    </source>
</evidence>
<reference evidence="3" key="1">
    <citation type="submission" date="2017-03" db="EMBL/GenBank/DDBJ databases">
        <title>Phytopthora megakarya and P. palmivora, two closely related causual agents of cacao black pod achieved similar genome size and gene model numbers by different mechanisms.</title>
        <authorList>
            <person name="Ali S."/>
            <person name="Shao J."/>
            <person name="Larry D.J."/>
            <person name="Kronmiller B."/>
            <person name="Shen D."/>
            <person name="Strem M.D."/>
            <person name="Melnick R.L."/>
            <person name="Guiltinan M.J."/>
            <person name="Tyler B.M."/>
            <person name="Meinhardt L.W."/>
            <person name="Bailey B.A."/>
        </authorList>
    </citation>
    <scope>NUCLEOTIDE SEQUENCE [LARGE SCALE GENOMIC DNA]</scope>
    <source>
        <strain evidence="3">zdho120</strain>
    </source>
</reference>
<feature type="region of interest" description="Disordered" evidence="1">
    <location>
        <begin position="75"/>
        <end position="130"/>
    </location>
</feature>
<feature type="compositionally biased region" description="Low complexity" evidence="1">
    <location>
        <begin position="107"/>
        <end position="116"/>
    </location>
</feature>
<sequence>MPIISDGPGRAKYISISNIADEALALHQDQRIGIWLSGDHVPRLPGFISIGSRRYMEWQNLALEAPTDARYEDMEPEVQLEPARPKTTSIKCRKVEASQDQDVADCLPSDNSLSDKSPSDKSPSEIRPLDPALSQMKALYVM</sequence>
<feature type="compositionally biased region" description="Basic and acidic residues" evidence="1">
    <location>
        <begin position="117"/>
        <end position="128"/>
    </location>
</feature>
<keyword evidence="3" id="KW-1185">Reference proteome</keyword>